<accession>A0A919QK24</accession>
<comment type="caution">
    <text evidence="2">The sequence shown here is derived from an EMBL/GenBank/DDBJ whole genome shotgun (WGS) entry which is preliminary data.</text>
</comment>
<dbReference type="Proteomes" id="UP000640052">
    <property type="component" value="Unassembled WGS sequence"/>
</dbReference>
<keyword evidence="1" id="KW-1133">Transmembrane helix</keyword>
<name>A0A919QK24_9ACTN</name>
<feature type="transmembrane region" description="Helical" evidence="1">
    <location>
        <begin position="36"/>
        <end position="54"/>
    </location>
</feature>
<organism evidence="2 3">
    <name type="scientific">Acrocarpospora phusangensis</name>
    <dbReference type="NCBI Taxonomy" id="1070424"/>
    <lineage>
        <taxon>Bacteria</taxon>
        <taxon>Bacillati</taxon>
        <taxon>Actinomycetota</taxon>
        <taxon>Actinomycetes</taxon>
        <taxon>Streptosporangiales</taxon>
        <taxon>Streptosporangiaceae</taxon>
        <taxon>Acrocarpospora</taxon>
    </lineage>
</organism>
<keyword evidence="3" id="KW-1185">Reference proteome</keyword>
<gene>
    <name evidence="2" type="ORF">Aph01nite_59370</name>
</gene>
<dbReference type="AlphaFoldDB" id="A0A919QK24"/>
<dbReference type="EMBL" id="BOOA01000059">
    <property type="protein sequence ID" value="GIH27627.1"/>
    <property type="molecule type" value="Genomic_DNA"/>
</dbReference>
<evidence type="ECO:0000256" key="1">
    <source>
        <dbReference type="SAM" id="Phobius"/>
    </source>
</evidence>
<keyword evidence="1" id="KW-0472">Membrane</keyword>
<feature type="transmembrane region" description="Helical" evidence="1">
    <location>
        <begin position="6"/>
        <end position="24"/>
    </location>
</feature>
<keyword evidence="1" id="KW-0812">Transmembrane</keyword>
<protein>
    <submittedName>
        <fullName evidence="2">Uncharacterized protein</fullName>
    </submittedName>
</protein>
<dbReference type="RefSeq" id="WP_204044272.1">
    <property type="nucleotide sequence ID" value="NZ_BOOA01000059.1"/>
</dbReference>
<sequence length="191" mass="21103">MTTLAAGAIGAIAGALIGWGLGSLPYPAWLKGWKRIALVLVLMVIAGVAAMALAPPSEGATPFEIDKPRNGQISYCPEISGTGRVEKGQQIWLAQRAENNKDFWMKAAEINEETGKWYVRGEVGSKDDVNVTFYMRAFVVDAEWSSWLHTTKNTKDYQLNKKFLSEEFPPHVAKTGEVAVTRNEDVQDCKR</sequence>
<evidence type="ECO:0000313" key="3">
    <source>
        <dbReference type="Proteomes" id="UP000640052"/>
    </source>
</evidence>
<proteinExistence type="predicted"/>
<reference evidence="2" key="1">
    <citation type="submission" date="2021-01" db="EMBL/GenBank/DDBJ databases">
        <title>Whole genome shotgun sequence of Acrocarpospora phusangensis NBRC 108782.</title>
        <authorList>
            <person name="Komaki H."/>
            <person name="Tamura T."/>
        </authorList>
    </citation>
    <scope>NUCLEOTIDE SEQUENCE</scope>
    <source>
        <strain evidence="2">NBRC 108782</strain>
    </source>
</reference>
<evidence type="ECO:0000313" key="2">
    <source>
        <dbReference type="EMBL" id="GIH27627.1"/>
    </source>
</evidence>